<feature type="non-terminal residue" evidence="1">
    <location>
        <position position="1"/>
    </location>
</feature>
<gene>
    <name evidence="1" type="ORF">SE17_28585</name>
</gene>
<evidence type="ECO:0000313" key="1">
    <source>
        <dbReference type="EMBL" id="KPV50160.1"/>
    </source>
</evidence>
<evidence type="ECO:0000313" key="2">
    <source>
        <dbReference type="Proteomes" id="UP000050509"/>
    </source>
</evidence>
<evidence type="ECO:0008006" key="3">
    <source>
        <dbReference type="Google" id="ProtNLM"/>
    </source>
</evidence>
<organism evidence="1 2">
    <name type="scientific">Kouleothrix aurantiaca</name>
    <dbReference type="NCBI Taxonomy" id="186479"/>
    <lineage>
        <taxon>Bacteria</taxon>
        <taxon>Bacillati</taxon>
        <taxon>Chloroflexota</taxon>
        <taxon>Chloroflexia</taxon>
        <taxon>Chloroflexales</taxon>
        <taxon>Roseiflexineae</taxon>
        <taxon>Roseiflexaceae</taxon>
        <taxon>Kouleothrix</taxon>
    </lineage>
</organism>
<dbReference type="Proteomes" id="UP000050509">
    <property type="component" value="Unassembled WGS sequence"/>
</dbReference>
<protein>
    <recommendedName>
        <fullName evidence="3">Cysteine synthase</fullName>
    </recommendedName>
</protein>
<comment type="caution">
    <text evidence="1">The sequence shown here is derived from an EMBL/GenBank/DDBJ whole genome shotgun (WGS) entry which is preliminary data.</text>
</comment>
<reference evidence="1 2" key="1">
    <citation type="submission" date="2015-09" db="EMBL/GenBank/DDBJ databases">
        <title>Draft genome sequence of Kouleothrix aurantiaca JCM 19913.</title>
        <authorList>
            <person name="Hemp J."/>
        </authorList>
    </citation>
    <scope>NUCLEOTIDE SEQUENCE [LARGE SCALE GENOMIC DNA]</scope>
    <source>
        <strain evidence="1 2">COM-B</strain>
    </source>
</reference>
<keyword evidence="2" id="KW-1185">Reference proteome</keyword>
<proteinExistence type="predicted"/>
<accession>A0A0P9DK37</accession>
<name>A0A0P9DK37_9CHLR</name>
<dbReference type="EMBL" id="LJCR01001551">
    <property type="protein sequence ID" value="KPV50160.1"/>
    <property type="molecule type" value="Genomic_DNA"/>
</dbReference>
<sequence>IHVLETLVGRRYGGSTGTIFFGACCLIADMAARGEAGALVMLGCDAGELYRDTYYSPEWLRQQGIDIAPACEQMRALLAHGAWSPGAIERADAMARKLPAM</sequence>
<dbReference type="AlphaFoldDB" id="A0A0P9DK37"/>